<dbReference type="Proteomes" id="UP000254400">
    <property type="component" value="Unassembled WGS sequence"/>
</dbReference>
<reference evidence="1 2" key="1">
    <citation type="submission" date="2018-06" db="EMBL/GenBank/DDBJ databases">
        <authorList>
            <consortium name="Pathogen Informatics"/>
            <person name="Doyle S."/>
        </authorList>
    </citation>
    <scope>NUCLEOTIDE SEQUENCE [LARGE SCALE GENOMIC DNA]</scope>
    <source>
        <strain evidence="1 2">NCTC10343</strain>
    </source>
</reference>
<proteinExistence type="predicted"/>
<organism evidence="1 2">
    <name type="scientific">Paenibacillus polymyxa</name>
    <name type="common">Bacillus polymyxa</name>
    <dbReference type="NCBI Taxonomy" id="1406"/>
    <lineage>
        <taxon>Bacteria</taxon>
        <taxon>Bacillati</taxon>
        <taxon>Bacillota</taxon>
        <taxon>Bacilli</taxon>
        <taxon>Bacillales</taxon>
        <taxon>Paenibacillaceae</taxon>
        <taxon>Paenibacillus</taxon>
    </lineage>
</organism>
<protein>
    <submittedName>
        <fullName evidence="1">Uncharacterized protein</fullName>
    </submittedName>
</protein>
<gene>
    <name evidence="1" type="ORF">NCTC10343_03199</name>
</gene>
<name>A0A378Y0F8_PAEPO</name>
<dbReference type="EMBL" id="UGSC01000001">
    <property type="protein sequence ID" value="SUA70328.1"/>
    <property type="molecule type" value="Genomic_DNA"/>
</dbReference>
<evidence type="ECO:0000313" key="2">
    <source>
        <dbReference type="Proteomes" id="UP000254400"/>
    </source>
</evidence>
<accession>A0A378Y0F8</accession>
<evidence type="ECO:0000313" key="1">
    <source>
        <dbReference type="EMBL" id="SUA70328.1"/>
    </source>
</evidence>
<sequence length="398" mass="47259">MGSGKTTSAIQMMNKIDDDKYIYITPYLDEIARIKNTCTQRKFYEPKVFTMDGEIFFKLDSLHKLLSEGKNIATTHALFKMATEETRELIYNEGYTLILDEALEVIKELKVSPDDTKMLLKEWMKQDENGLIQWDTKKESLQGVYNGKFQTVRRYALNNNLIMHNGVILLWNFPPDIFKLFKESYILTYLFSAQLQKYYFDIHGIEYEYYNVKVENDLYMFSQEINNDDTKIKEAIKRNMFIYEGTLNKIGDEHYSLSKSWYSKKTHLHKQLKNNTLNYFNNIMQSKSNDNMWTTFKDYKSKISGKGYTKGYVSVTERSTNKYCHKKVLAYAVNRFASPLIESYFHTKNIKINQELFALSELVQWIWRSAIRNNEEINLYIPSQRMRSLLNQWLDDEI</sequence>
<dbReference type="AlphaFoldDB" id="A0A378Y0F8"/>